<evidence type="ECO:0000259" key="11">
    <source>
        <dbReference type="Pfam" id="PF00712"/>
    </source>
</evidence>
<dbReference type="OrthoDB" id="8421503at2"/>
<dbReference type="GO" id="GO:0008408">
    <property type="term" value="F:3'-5' exonuclease activity"/>
    <property type="evidence" value="ECO:0007669"/>
    <property type="project" value="InterPro"/>
</dbReference>
<dbReference type="InterPro" id="IPR046938">
    <property type="entry name" value="DNA_clamp_sf"/>
</dbReference>
<dbReference type="SUPFAM" id="SSF55979">
    <property type="entry name" value="DNA clamp"/>
    <property type="match status" value="3"/>
</dbReference>
<organism evidence="14 15">
    <name type="scientific">Candidatus Endolissoclinum faulkneri L2</name>
    <dbReference type="NCBI Taxonomy" id="1193729"/>
    <lineage>
        <taxon>Bacteria</taxon>
        <taxon>Pseudomonadati</taxon>
        <taxon>Pseudomonadota</taxon>
        <taxon>Alphaproteobacteria</taxon>
        <taxon>Rhodospirillales</taxon>
        <taxon>Rhodospirillaceae</taxon>
        <taxon>Candidatus Endolissoclinum</taxon>
    </lineage>
</organism>
<dbReference type="PANTHER" id="PTHR30478:SF0">
    <property type="entry name" value="BETA SLIDING CLAMP"/>
    <property type="match status" value="1"/>
</dbReference>
<comment type="function">
    <text evidence="10">Confers DNA tethering and processivity to DNA polymerases and other proteins. Acts as a clamp, forming a ring around DNA (a reaction catalyzed by the clamp-loading complex) which diffuses in an ATP-independent manner freely and bidirectionally along dsDNA. Initially characterized for its ability to contact the catalytic subunit of DNA polymerase III (Pol III), a complex, multichain enzyme responsible for most of the replicative synthesis in bacteria; Pol III exhibits 3'-5' exonuclease proofreading activity. The beta chain is required for initiation of replication as well as for processivity of DNA replication.</text>
</comment>
<keyword evidence="4 10" id="KW-0963">Cytoplasm</keyword>
<dbReference type="GO" id="GO:0003887">
    <property type="term" value="F:DNA-directed DNA polymerase activity"/>
    <property type="evidence" value="ECO:0007669"/>
    <property type="project" value="UniProtKB-UniRule"/>
</dbReference>
<dbReference type="PIRSF" id="PIRSF000804">
    <property type="entry name" value="DNA_pol_III_b"/>
    <property type="match status" value="1"/>
</dbReference>
<dbReference type="EMBL" id="CP003539">
    <property type="protein sequence ID" value="AFX98966.1"/>
    <property type="molecule type" value="Genomic_DNA"/>
</dbReference>
<dbReference type="InterPro" id="IPR022635">
    <property type="entry name" value="DNA_polIII_beta_C"/>
</dbReference>
<dbReference type="AlphaFoldDB" id="K7ZCX4"/>
<evidence type="ECO:0000259" key="12">
    <source>
        <dbReference type="Pfam" id="PF02767"/>
    </source>
</evidence>
<dbReference type="PANTHER" id="PTHR30478">
    <property type="entry name" value="DNA POLYMERASE III SUBUNIT BETA"/>
    <property type="match status" value="1"/>
</dbReference>
<evidence type="ECO:0000256" key="2">
    <source>
        <dbReference type="ARBA" id="ARBA00010752"/>
    </source>
</evidence>
<evidence type="ECO:0000256" key="5">
    <source>
        <dbReference type="ARBA" id="ARBA00022679"/>
    </source>
</evidence>
<evidence type="ECO:0000256" key="9">
    <source>
        <dbReference type="ARBA" id="ARBA00023125"/>
    </source>
</evidence>
<feature type="domain" description="DNA polymerase III beta sliding clamp N-terminal" evidence="11">
    <location>
        <begin position="1"/>
        <end position="121"/>
    </location>
</feature>
<feature type="domain" description="DNA polymerase III beta sliding clamp C-terminal" evidence="13">
    <location>
        <begin position="252"/>
        <end position="372"/>
    </location>
</feature>
<keyword evidence="9" id="KW-0238">DNA-binding</keyword>
<dbReference type="InterPro" id="IPR022637">
    <property type="entry name" value="DNA_polIII_beta_cen"/>
</dbReference>
<dbReference type="Pfam" id="PF02768">
    <property type="entry name" value="DNA_pol3_beta_3"/>
    <property type="match status" value="1"/>
</dbReference>
<evidence type="ECO:0000256" key="8">
    <source>
        <dbReference type="ARBA" id="ARBA00022932"/>
    </source>
</evidence>
<dbReference type="STRING" id="1193729.A1OE_781"/>
<dbReference type="KEGG" id="thal:A1OE_781"/>
<comment type="subunit">
    <text evidence="10">Forms a ring-shaped head-to-tail homodimer around DNA.</text>
</comment>
<proteinExistence type="inferred from homology"/>
<evidence type="ECO:0000313" key="14">
    <source>
        <dbReference type="EMBL" id="AFX98966.1"/>
    </source>
</evidence>
<evidence type="ECO:0000256" key="7">
    <source>
        <dbReference type="ARBA" id="ARBA00022705"/>
    </source>
</evidence>
<dbReference type="eggNOG" id="COG0592">
    <property type="taxonomic scope" value="Bacteria"/>
</dbReference>
<comment type="similarity">
    <text evidence="2 10">Belongs to the beta sliding clamp family.</text>
</comment>
<dbReference type="Gene3D" id="3.10.150.10">
    <property type="entry name" value="DNA Polymerase III, subunit A, domain 2"/>
    <property type="match status" value="3"/>
</dbReference>
<dbReference type="GO" id="GO:0003677">
    <property type="term" value="F:DNA binding"/>
    <property type="evidence" value="ECO:0007669"/>
    <property type="project" value="UniProtKB-UniRule"/>
</dbReference>
<dbReference type="Proteomes" id="UP000010077">
    <property type="component" value="Chromosome"/>
</dbReference>
<evidence type="ECO:0000256" key="10">
    <source>
        <dbReference type="PIRNR" id="PIRNR000804"/>
    </source>
</evidence>
<evidence type="ECO:0000256" key="6">
    <source>
        <dbReference type="ARBA" id="ARBA00022695"/>
    </source>
</evidence>
<dbReference type="InterPro" id="IPR022634">
    <property type="entry name" value="DNA_polIII_beta_N"/>
</dbReference>
<dbReference type="GO" id="GO:0009360">
    <property type="term" value="C:DNA polymerase III complex"/>
    <property type="evidence" value="ECO:0007669"/>
    <property type="project" value="InterPro"/>
</dbReference>
<keyword evidence="5 10" id="KW-0808">Transferase</keyword>
<sequence length="373" mass="41535">MKITIDRSSFLKPMAHIQSVVERRNTIPILANVLLQAKAGRLSMTATDMDMDLVNSTVCIVDQPGSITVSAFTLYDIIRKLPNGSEVKLNMDKDSVSLSISAGRSKFLLPTLKADEFPSLPNDQITINFMLSAVNAKSLIDRTRFAISTEESRYYLNGMYLHETQVNNISVLRAVTTDGHRLALMEIPLPESASGIPPVIVPRKAIIEIRKLIDESEGSVHVAFSKNKLRFNFVDTAITTKLIDGNFPDYERVIPTSNDKIMRLECRSLKKAVERIAIISTAKSRSVKLEINKGNLILSAKNPDNAWATEDMNVDYDSDPIEIGFNSRYLLEIANQFNDSATVLFHIADKTSPAIVTNEKNDGALYVIMPMRI</sequence>
<dbReference type="HOGENOM" id="CLU_038149_4_2_5"/>
<dbReference type="Pfam" id="PF02767">
    <property type="entry name" value="DNA_pol3_beta_2"/>
    <property type="match status" value="1"/>
</dbReference>
<dbReference type="GO" id="GO:0006271">
    <property type="term" value="P:DNA strand elongation involved in DNA replication"/>
    <property type="evidence" value="ECO:0007669"/>
    <property type="project" value="TreeGrafter"/>
</dbReference>
<dbReference type="RefSeq" id="WP_015088464.1">
    <property type="nucleotide sequence ID" value="NC_019566.1"/>
</dbReference>
<dbReference type="CDD" id="cd00140">
    <property type="entry name" value="beta_clamp"/>
    <property type="match status" value="1"/>
</dbReference>
<evidence type="ECO:0000256" key="1">
    <source>
        <dbReference type="ARBA" id="ARBA00004496"/>
    </source>
</evidence>
<dbReference type="SMART" id="SM00480">
    <property type="entry name" value="POL3Bc"/>
    <property type="match status" value="1"/>
</dbReference>
<dbReference type="Pfam" id="PF00712">
    <property type="entry name" value="DNA_pol3_beta"/>
    <property type="match status" value="1"/>
</dbReference>
<evidence type="ECO:0000313" key="15">
    <source>
        <dbReference type="Proteomes" id="UP000010077"/>
    </source>
</evidence>
<dbReference type="NCBIfam" id="TIGR00663">
    <property type="entry name" value="dnan"/>
    <property type="match status" value="1"/>
</dbReference>
<keyword evidence="6 10" id="KW-0548">Nucleotidyltransferase</keyword>
<dbReference type="GO" id="GO:0005737">
    <property type="term" value="C:cytoplasm"/>
    <property type="evidence" value="ECO:0007669"/>
    <property type="project" value="UniProtKB-SubCell"/>
</dbReference>
<keyword evidence="15" id="KW-1185">Reference proteome</keyword>
<keyword evidence="8 10" id="KW-0239">DNA-directed DNA polymerase</keyword>
<feature type="domain" description="DNA polymerase III beta sliding clamp central" evidence="12">
    <location>
        <begin position="136"/>
        <end position="249"/>
    </location>
</feature>
<name>K7ZCX4_9PROT</name>
<dbReference type="PATRIC" id="fig|1193729.4.peg.427"/>
<gene>
    <name evidence="14" type="primary">dnaN</name>
    <name evidence="14" type="ORF">A1OE_781</name>
</gene>
<comment type="subcellular location">
    <subcellularLocation>
        <location evidence="1 10">Cytoplasm</location>
    </subcellularLocation>
</comment>
<evidence type="ECO:0000256" key="4">
    <source>
        <dbReference type="ARBA" id="ARBA00022490"/>
    </source>
</evidence>
<protein>
    <recommendedName>
        <fullName evidence="3 10">Beta sliding clamp</fullName>
    </recommendedName>
</protein>
<evidence type="ECO:0000259" key="13">
    <source>
        <dbReference type="Pfam" id="PF02768"/>
    </source>
</evidence>
<dbReference type="InterPro" id="IPR001001">
    <property type="entry name" value="DNA_polIII_beta"/>
</dbReference>
<evidence type="ECO:0000256" key="3">
    <source>
        <dbReference type="ARBA" id="ARBA00021035"/>
    </source>
</evidence>
<keyword evidence="7 10" id="KW-0235">DNA replication</keyword>
<reference evidence="14 15" key="1">
    <citation type="journal article" date="2012" name="Proc. Natl. Acad. Sci. U.S.A.">
        <title>Genome streamlining and chemical defense in a coral reef symbiosis.</title>
        <authorList>
            <person name="Kwan J.C."/>
            <person name="Donia M.S."/>
            <person name="Han A.W."/>
            <person name="Hirose E."/>
            <person name="Haygood M.G."/>
            <person name="Schmidt E.W."/>
        </authorList>
    </citation>
    <scope>NUCLEOTIDE SEQUENCE [LARGE SCALE GENOMIC DNA]</scope>
    <source>
        <strain evidence="14 15">L2</strain>
    </source>
</reference>
<accession>K7ZCX4</accession>